<evidence type="ECO:0000256" key="2">
    <source>
        <dbReference type="ARBA" id="ARBA00022884"/>
    </source>
</evidence>
<keyword evidence="2 3" id="KW-0694">RNA-binding</keyword>
<organism evidence="5 7">
    <name type="scientific">Didymodactylos carnosus</name>
    <dbReference type="NCBI Taxonomy" id="1234261"/>
    <lineage>
        <taxon>Eukaryota</taxon>
        <taxon>Metazoa</taxon>
        <taxon>Spiralia</taxon>
        <taxon>Gnathifera</taxon>
        <taxon>Rotifera</taxon>
        <taxon>Eurotatoria</taxon>
        <taxon>Bdelloidea</taxon>
        <taxon>Philodinida</taxon>
        <taxon>Philodinidae</taxon>
        <taxon>Didymodactylos</taxon>
    </lineage>
</organism>
<dbReference type="SUPFAM" id="SSF54928">
    <property type="entry name" value="RNA-binding domain, RBD"/>
    <property type="match status" value="1"/>
</dbReference>
<dbReference type="CDD" id="cd00590">
    <property type="entry name" value="RRM_SF"/>
    <property type="match status" value="1"/>
</dbReference>
<dbReference type="Pfam" id="PF00076">
    <property type="entry name" value="RRM_1"/>
    <property type="match status" value="1"/>
</dbReference>
<accession>A0A814D3J5</accession>
<proteinExistence type="predicted"/>
<evidence type="ECO:0000313" key="7">
    <source>
        <dbReference type="Proteomes" id="UP000663829"/>
    </source>
</evidence>
<reference evidence="5" key="1">
    <citation type="submission" date="2021-02" db="EMBL/GenBank/DDBJ databases">
        <authorList>
            <person name="Nowell W R."/>
        </authorList>
    </citation>
    <scope>NUCLEOTIDE SEQUENCE</scope>
</reference>
<dbReference type="Gene3D" id="3.30.70.330">
    <property type="match status" value="1"/>
</dbReference>
<feature type="non-terminal residue" evidence="5">
    <location>
        <position position="1"/>
    </location>
</feature>
<feature type="domain" description="RRM" evidence="4">
    <location>
        <begin position="33"/>
        <end position="106"/>
    </location>
</feature>
<dbReference type="InterPro" id="IPR035979">
    <property type="entry name" value="RBD_domain_sf"/>
</dbReference>
<comment type="caution">
    <text evidence="5">The sequence shown here is derived from an EMBL/GenBank/DDBJ whole genome shotgun (WGS) entry which is preliminary data.</text>
</comment>
<dbReference type="PRINTS" id="PR00961">
    <property type="entry name" value="HUDSXLRNA"/>
</dbReference>
<evidence type="ECO:0000313" key="5">
    <source>
        <dbReference type="EMBL" id="CAF0952879.1"/>
    </source>
</evidence>
<dbReference type="EMBL" id="CAJNOQ010002341">
    <property type="protein sequence ID" value="CAF0952879.1"/>
    <property type="molecule type" value="Genomic_DNA"/>
</dbReference>
<dbReference type="GO" id="GO:1990904">
    <property type="term" value="C:ribonucleoprotein complex"/>
    <property type="evidence" value="ECO:0007669"/>
    <property type="project" value="InterPro"/>
</dbReference>
<gene>
    <name evidence="5" type="ORF">GPM918_LOCUS11342</name>
    <name evidence="6" type="ORF">SRO942_LOCUS11341</name>
</gene>
<keyword evidence="7" id="KW-1185">Reference proteome</keyword>
<dbReference type="InterPro" id="IPR000504">
    <property type="entry name" value="RRM_dom"/>
</dbReference>
<keyword evidence="1" id="KW-0677">Repeat</keyword>
<dbReference type="OrthoDB" id="266020at2759"/>
<evidence type="ECO:0000313" key="6">
    <source>
        <dbReference type="EMBL" id="CAF3728390.1"/>
    </source>
</evidence>
<dbReference type="Proteomes" id="UP000663829">
    <property type="component" value="Unassembled WGS sequence"/>
</dbReference>
<evidence type="ECO:0000259" key="4">
    <source>
        <dbReference type="PROSITE" id="PS50102"/>
    </source>
</evidence>
<dbReference type="InterPro" id="IPR012677">
    <property type="entry name" value="Nucleotide-bd_a/b_plait_sf"/>
</dbReference>
<protein>
    <recommendedName>
        <fullName evidence="4">RRM domain-containing protein</fullName>
    </recommendedName>
</protein>
<dbReference type="SMART" id="SM00360">
    <property type="entry name" value="RRM"/>
    <property type="match status" value="1"/>
</dbReference>
<sequence>GKLACEKLNGLQIGHKTIRIAQVRPQSNETRNTKLYIKGFPNLFREKDFYDLFSPFGEIVQLRFLKDKLIAFIIMSTRSQAQTAKDHLIYGSNNVLRDLTFDEVMEQLDQGCLYN</sequence>
<evidence type="ECO:0000256" key="1">
    <source>
        <dbReference type="ARBA" id="ARBA00022737"/>
    </source>
</evidence>
<dbReference type="AlphaFoldDB" id="A0A814D3J5"/>
<evidence type="ECO:0000256" key="3">
    <source>
        <dbReference type="PROSITE-ProRule" id="PRU00176"/>
    </source>
</evidence>
<dbReference type="Proteomes" id="UP000681722">
    <property type="component" value="Unassembled WGS sequence"/>
</dbReference>
<dbReference type="PROSITE" id="PS50102">
    <property type="entry name" value="RRM"/>
    <property type="match status" value="1"/>
</dbReference>
<name>A0A814D3J5_9BILA</name>
<dbReference type="InterPro" id="IPR002343">
    <property type="entry name" value="Hud_Sxl_RNA"/>
</dbReference>
<dbReference type="GO" id="GO:0003723">
    <property type="term" value="F:RNA binding"/>
    <property type="evidence" value="ECO:0007669"/>
    <property type="project" value="UniProtKB-UniRule"/>
</dbReference>
<dbReference type="EMBL" id="CAJOBC010002340">
    <property type="protein sequence ID" value="CAF3728390.1"/>
    <property type="molecule type" value="Genomic_DNA"/>
</dbReference>